<dbReference type="Proteomes" id="UP000054761">
    <property type="component" value="Unassembled WGS sequence"/>
</dbReference>
<evidence type="ECO:0000256" key="1">
    <source>
        <dbReference type="SAM" id="Phobius"/>
    </source>
</evidence>
<dbReference type="STRING" id="454.Lisr_0650"/>
<protein>
    <submittedName>
        <fullName evidence="2">Proton transporter</fullName>
    </submittedName>
</protein>
<accession>A0A0W0WG74</accession>
<dbReference type="RefSeq" id="WP_223168291.1">
    <property type="nucleotide sequence ID" value="NZ_CAAAJA010000025.1"/>
</dbReference>
<sequence>MSCFALLLIIFSLGLIEKDGGFIMLGYVATTIYVSFVSLFIMTAIQHIMAWIDMAL</sequence>
<dbReference type="Pfam" id="PF06055">
    <property type="entry name" value="ExoD"/>
    <property type="match status" value="1"/>
</dbReference>
<comment type="caution">
    <text evidence="2">The sequence shown here is derived from an EMBL/GenBank/DDBJ whole genome shotgun (WGS) entry which is preliminary data.</text>
</comment>
<proteinExistence type="predicted"/>
<dbReference type="InterPro" id="IPR010331">
    <property type="entry name" value="ExoD"/>
</dbReference>
<keyword evidence="3" id="KW-1185">Reference proteome</keyword>
<reference evidence="2 3" key="1">
    <citation type="submission" date="2015-11" db="EMBL/GenBank/DDBJ databases">
        <title>Genomic analysis of 38 Legionella species identifies large and diverse effector repertoires.</title>
        <authorList>
            <person name="Burstein D."/>
            <person name="Amaro F."/>
            <person name="Zusman T."/>
            <person name="Lifshitz Z."/>
            <person name="Cohen O."/>
            <person name="Gilbert J.A."/>
            <person name="Pupko T."/>
            <person name="Shuman H.A."/>
            <person name="Segal G."/>
        </authorList>
    </citation>
    <scope>NUCLEOTIDE SEQUENCE [LARGE SCALE GENOMIC DNA]</scope>
    <source>
        <strain evidence="2 3">Bercovier 4</strain>
    </source>
</reference>
<organism evidence="2 3">
    <name type="scientific">Legionella israelensis</name>
    <dbReference type="NCBI Taxonomy" id="454"/>
    <lineage>
        <taxon>Bacteria</taxon>
        <taxon>Pseudomonadati</taxon>
        <taxon>Pseudomonadota</taxon>
        <taxon>Gammaproteobacteria</taxon>
        <taxon>Legionellales</taxon>
        <taxon>Legionellaceae</taxon>
        <taxon>Legionella</taxon>
    </lineage>
</organism>
<gene>
    <name evidence="2" type="ORF">Lisr_0650</name>
</gene>
<evidence type="ECO:0000313" key="3">
    <source>
        <dbReference type="Proteomes" id="UP000054761"/>
    </source>
</evidence>
<dbReference type="AlphaFoldDB" id="A0A0W0WG74"/>
<dbReference type="EMBL" id="LNYH01000023">
    <property type="protein sequence ID" value="KTD31339.1"/>
    <property type="molecule type" value="Genomic_DNA"/>
</dbReference>
<dbReference type="PATRIC" id="fig|454.4.peg.691"/>
<keyword evidence="1" id="KW-1133">Transmembrane helix</keyword>
<name>A0A0W0WG74_9GAMM</name>
<feature type="transmembrane region" description="Helical" evidence="1">
    <location>
        <begin position="28"/>
        <end position="52"/>
    </location>
</feature>
<evidence type="ECO:0000313" key="2">
    <source>
        <dbReference type="EMBL" id="KTD31339.1"/>
    </source>
</evidence>
<keyword evidence="1" id="KW-0472">Membrane</keyword>
<keyword evidence="1" id="KW-0812">Transmembrane</keyword>